<keyword evidence="3" id="KW-1185">Reference proteome</keyword>
<evidence type="ECO:0000313" key="2">
    <source>
        <dbReference type="EMBL" id="WNQ09609.1"/>
    </source>
</evidence>
<dbReference type="InterPro" id="IPR016181">
    <property type="entry name" value="Acyl_CoA_acyltransferase"/>
</dbReference>
<dbReference type="RefSeq" id="WP_315603381.1">
    <property type="nucleotide sequence ID" value="NZ_CP130318.1"/>
</dbReference>
<accession>A0AA96L9H9</accession>
<organism evidence="2 3">
    <name type="scientific">Paenibacillus aurantius</name>
    <dbReference type="NCBI Taxonomy" id="2918900"/>
    <lineage>
        <taxon>Bacteria</taxon>
        <taxon>Bacillati</taxon>
        <taxon>Bacillota</taxon>
        <taxon>Bacilli</taxon>
        <taxon>Bacillales</taxon>
        <taxon>Paenibacillaceae</taxon>
        <taxon>Paenibacillus</taxon>
    </lineage>
</organism>
<reference evidence="2 3" key="1">
    <citation type="submission" date="2022-02" db="EMBL/GenBank/DDBJ databases">
        <title>Paenibacillus sp. MBLB1776 Whole Genome Shotgun Sequencing.</title>
        <authorList>
            <person name="Hwang C.Y."/>
            <person name="Cho E.-S."/>
            <person name="Seo M.-J."/>
        </authorList>
    </citation>
    <scope>NUCLEOTIDE SEQUENCE [LARGE SCALE GENOMIC DNA]</scope>
    <source>
        <strain evidence="2 3">MBLB1776</strain>
    </source>
</reference>
<dbReference type="InterPro" id="IPR051531">
    <property type="entry name" value="N-acetyltransferase"/>
</dbReference>
<dbReference type="Proteomes" id="UP001305702">
    <property type="component" value="Chromosome"/>
</dbReference>
<name>A0AA96L9H9_9BACL</name>
<protein>
    <submittedName>
        <fullName evidence="2">GNAT family N-acetyltransferase</fullName>
    </submittedName>
</protein>
<proteinExistence type="predicted"/>
<dbReference type="KEGG" id="paun:MJA45_18480"/>
<dbReference type="AlphaFoldDB" id="A0AA96L9H9"/>
<dbReference type="Gene3D" id="3.40.630.30">
    <property type="match status" value="1"/>
</dbReference>
<sequence>MIKNKYIDKRRNKMKTELSGMRLETERLIIRPYNESDLVESFELMQNPELFTYMHMGVLSFEEYKGLFKWLIDSYNTPFNMPFKYSFAIRSKATGNFIGWCGVGVLDLSAPDKELYYLIGRDYWGNGYATEAAAALTAYAFNVIGLDRLFAKANSQNTASIGVIKKLGFVFGRELMGLTGDYEECNGELLHVLTKEQFHKQAEI</sequence>
<dbReference type="Pfam" id="PF13302">
    <property type="entry name" value="Acetyltransf_3"/>
    <property type="match status" value="1"/>
</dbReference>
<feature type="domain" description="N-acetyltransferase" evidence="1">
    <location>
        <begin position="28"/>
        <end position="188"/>
    </location>
</feature>
<evidence type="ECO:0000313" key="3">
    <source>
        <dbReference type="Proteomes" id="UP001305702"/>
    </source>
</evidence>
<dbReference type="GO" id="GO:0016747">
    <property type="term" value="F:acyltransferase activity, transferring groups other than amino-acyl groups"/>
    <property type="evidence" value="ECO:0007669"/>
    <property type="project" value="InterPro"/>
</dbReference>
<evidence type="ECO:0000259" key="1">
    <source>
        <dbReference type="PROSITE" id="PS51186"/>
    </source>
</evidence>
<dbReference type="InterPro" id="IPR000182">
    <property type="entry name" value="GNAT_dom"/>
</dbReference>
<dbReference type="SUPFAM" id="SSF55729">
    <property type="entry name" value="Acyl-CoA N-acyltransferases (Nat)"/>
    <property type="match status" value="1"/>
</dbReference>
<dbReference type="PROSITE" id="PS51186">
    <property type="entry name" value="GNAT"/>
    <property type="match status" value="1"/>
</dbReference>
<dbReference type="PANTHER" id="PTHR43792:SF1">
    <property type="entry name" value="N-ACETYLTRANSFERASE DOMAIN-CONTAINING PROTEIN"/>
    <property type="match status" value="1"/>
</dbReference>
<dbReference type="PANTHER" id="PTHR43792">
    <property type="entry name" value="GNAT FAMILY, PUTATIVE (AFU_ORTHOLOGUE AFUA_3G00765)-RELATED-RELATED"/>
    <property type="match status" value="1"/>
</dbReference>
<gene>
    <name evidence="2" type="ORF">MJA45_18480</name>
</gene>
<dbReference type="EMBL" id="CP130318">
    <property type="protein sequence ID" value="WNQ09609.1"/>
    <property type="molecule type" value="Genomic_DNA"/>
</dbReference>